<evidence type="ECO:0000259" key="2">
    <source>
        <dbReference type="Pfam" id="PF01364"/>
    </source>
</evidence>
<dbReference type="AlphaFoldDB" id="A0AAE4BTP0"/>
<protein>
    <recommendedName>
        <fullName evidence="2">Gingipain domain-containing protein</fullName>
    </recommendedName>
</protein>
<dbReference type="GO" id="GO:0008234">
    <property type="term" value="F:cysteine-type peptidase activity"/>
    <property type="evidence" value="ECO:0007669"/>
    <property type="project" value="InterPro"/>
</dbReference>
<gene>
    <name evidence="3" type="ORF">HNQ88_002895</name>
</gene>
<dbReference type="SUPFAM" id="SSF52129">
    <property type="entry name" value="Caspase-like"/>
    <property type="match status" value="1"/>
</dbReference>
<dbReference type="EMBL" id="JAVDQD010000003">
    <property type="protein sequence ID" value="MDR6239847.1"/>
    <property type="molecule type" value="Genomic_DNA"/>
</dbReference>
<dbReference type="RefSeq" id="WP_309939649.1">
    <property type="nucleotide sequence ID" value="NZ_AP025305.1"/>
</dbReference>
<dbReference type="CDD" id="cd02258">
    <property type="entry name" value="Peptidase_C25_N"/>
    <property type="match status" value="1"/>
</dbReference>
<accession>A0AAE4BTP0</accession>
<proteinExistence type="predicted"/>
<dbReference type="Gene3D" id="3.40.50.10390">
    <property type="entry name" value="Gingipain r, domain 1"/>
    <property type="match status" value="1"/>
</dbReference>
<feature type="domain" description="Gingipain" evidence="2">
    <location>
        <begin position="391"/>
        <end position="752"/>
    </location>
</feature>
<evidence type="ECO:0000313" key="4">
    <source>
        <dbReference type="Proteomes" id="UP001185092"/>
    </source>
</evidence>
<dbReference type="InterPro" id="IPR029031">
    <property type="entry name" value="Gingipain_N_sf"/>
</dbReference>
<evidence type="ECO:0000313" key="3">
    <source>
        <dbReference type="EMBL" id="MDR6239847.1"/>
    </source>
</evidence>
<keyword evidence="4" id="KW-1185">Reference proteome</keyword>
<dbReference type="InterPro" id="IPR001769">
    <property type="entry name" value="Gingipain"/>
</dbReference>
<dbReference type="GO" id="GO:0006508">
    <property type="term" value="P:proteolysis"/>
    <property type="evidence" value="ECO:0007669"/>
    <property type="project" value="InterPro"/>
</dbReference>
<name>A0AAE4BTP0_9BACT</name>
<comment type="caution">
    <text evidence="3">The sequence shown here is derived from an EMBL/GenBank/DDBJ whole genome shotgun (WGS) entry which is preliminary data.</text>
</comment>
<keyword evidence="1" id="KW-0732">Signal</keyword>
<sequence length="1091" mass="123109">MNKALIYCFLALIGFHNSVFSQSLLKDGDIYRISVEVEGIYKLTHGDLTSYGIDLKNESIHNISLLSNGGSMLPQLNSIERQNELYPLSVEFEGIIDGKWTENSSLIFYVEPLETISYNQSKDAFEIENYIYDNKNYVFLKIGGESSYTPIQVENSNSVTSTIIETTRAYVHYEEDSDYIIGSGREWYQKTFYKESHFDVSLNVEGIVRGSRAVLSSEIASKSKESSTVYSHAVNGVNVGEYTVGQATSLAYGDKAKSNSGEFEFLVQNSNSSLRIDVDYKGDLSKPNGYLNYLTLTFDQYIGCYEGQSTFMFQDDMPSLVKIKNPSTNLQVWDVTGHQAIKLPYDNENGTFHRSSSTRKIAIFDKTRYLSISNIEEIENQNLYKKENIEYIIITHKDFADGADHLASFHEAHNNISAKVFYVDEIYNDFSGGRVDVVAIRDFLRYHNRTNDYLKYVLMLGKASFDYQDQSNGVNKSIVPTYESRESFHNITSYASDDFYVLLEDHEGEWRERQINQYETLDLAIGRLPVSNNQQVVDYLEKMTNYVTGPGSQGSWKRNFTFVADEGDDNKHEEQSTALADAIQQNVDGAVVNRMLLKDYSRDDANPTMRQYINSGTLFLDYIGHGGETSWAAKNVFNIKDLEEWDNENNLPIIVAGTCKFATYDNPWKVGGSGAEQVVMKEKTGAIAAVSSSRSAYSSTSYAMSKSLYDILIQNYGVDGFRLGDLFKLTKNQNNAMVNARSFVLIGDPAISFSLPEFNVNVETLDGQAVDAEVSVKESQIYTIRGSVLNNNTILNSFDGNVELKIFSEDGNTLLSNTSGVIENGLFAVQFLLSETGLPNGEVLKLKFYANSEDGKEAVGSIDLNYESASSPDLKDEEPPLVVADILEINKEEEYVLFRVSITDNVSIQSGDSETDYLRLEIVRNDEVEELSLVKHYVSEGINKGYIEYKAFYVEEYFEENRIFQFFAYDMGGNEGAQTVIVKPEMVLKDVELKFIVDFSINRNDSKKSFLNIYSPDTSELTLEYTLFDLTGKKIESNEVVLNGENLNNKFYFDDLIKSHLRNGIYVFKAVVTTQSSGNQIIKSSKLIINQ</sequence>
<reference evidence="3" key="1">
    <citation type="submission" date="2023-07" db="EMBL/GenBank/DDBJ databases">
        <title>Genomic Encyclopedia of Type Strains, Phase IV (KMG-IV): sequencing the most valuable type-strain genomes for metagenomic binning, comparative biology and taxonomic classification.</title>
        <authorList>
            <person name="Goeker M."/>
        </authorList>
    </citation>
    <scope>NUCLEOTIDE SEQUENCE</scope>
    <source>
        <strain evidence="3">DSM 26174</strain>
    </source>
</reference>
<dbReference type="Pfam" id="PF01364">
    <property type="entry name" value="Peptidase_C25"/>
    <property type="match status" value="1"/>
</dbReference>
<organism evidence="3 4">
    <name type="scientific">Aureibacter tunicatorum</name>
    <dbReference type="NCBI Taxonomy" id="866807"/>
    <lineage>
        <taxon>Bacteria</taxon>
        <taxon>Pseudomonadati</taxon>
        <taxon>Bacteroidota</taxon>
        <taxon>Cytophagia</taxon>
        <taxon>Cytophagales</taxon>
        <taxon>Persicobacteraceae</taxon>
        <taxon>Aureibacter</taxon>
    </lineage>
</organism>
<evidence type="ECO:0000256" key="1">
    <source>
        <dbReference type="ARBA" id="ARBA00022729"/>
    </source>
</evidence>
<dbReference type="Proteomes" id="UP001185092">
    <property type="component" value="Unassembled WGS sequence"/>
</dbReference>
<dbReference type="InterPro" id="IPR029030">
    <property type="entry name" value="Caspase-like_dom_sf"/>
</dbReference>
<dbReference type="Gene3D" id="3.40.50.1460">
    <property type="match status" value="1"/>
</dbReference>
<dbReference type="NCBIfam" id="NF033707">
    <property type="entry name" value="T9SS_sortase"/>
    <property type="match status" value="1"/>
</dbReference>